<reference evidence="3" key="1">
    <citation type="submission" date="2016-04" db="EMBL/GenBank/DDBJ databases">
        <authorList>
            <person name="Strapagiel D."/>
            <person name="Borowka P."/>
            <person name="Marciniak B."/>
            <person name="Bakula Z."/>
            <person name="Van Ingen J."/>
            <person name="Safianowska A."/>
            <person name="Dziadek J."/>
            <person name="Jagielski T."/>
        </authorList>
    </citation>
    <scope>NUCLEOTIDE SEQUENCE [LARGE SCALE GENOMIC DNA]</scope>
    <source>
        <strain evidence="3">1010001458</strain>
    </source>
</reference>
<sequence>MSVSARIAELFGAYGREYQAISAQAAAFHARFLQAVNAGAGAYAFAEAANASPLQTLEQDVLNLLNAPTQLLLGRPLIGNGADATVPGGAGGDGGILFGSGR</sequence>
<gene>
    <name evidence="2" type="ORF">A4G28_10800</name>
</gene>
<comment type="caution">
    <text evidence="2">The sequence shown here is derived from an EMBL/GenBank/DDBJ whole genome shotgun (WGS) entry which is preliminary data.</text>
</comment>
<evidence type="ECO:0000259" key="1">
    <source>
        <dbReference type="Pfam" id="PF00934"/>
    </source>
</evidence>
<protein>
    <recommendedName>
        <fullName evidence="1">PE domain-containing protein</fullName>
    </recommendedName>
</protein>
<organism evidence="2 3">
    <name type="scientific">Mycobacterium ostraviense</name>
    <dbReference type="NCBI Taxonomy" id="2738409"/>
    <lineage>
        <taxon>Bacteria</taxon>
        <taxon>Bacillati</taxon>
        <taxon>Actinomycetota</taxon>
        <taxon>Actinomycetes</taxon>
        <taxon>Mycobacteriales</taxon>
        <taxon>Mycobacteriaceae</taxon>
        <taxon>Mycobacterium</taxon>
    </lineage>
</organism>
<dbReference type="Proteomes" id="UP000077342">
    <property type="component" value="Unassembled WGS sequence"/>
</dbReference>
<proteinExistence type="predicted"/>
<dbReference type="InterPro" id="IPR000084">
    <property type="entry name" value="PE-PGRS_N"/>
</dbReference>
<dbReference type="Gene3D" id="1.10.287.850">
    <property type="entry name" value="HP0062-like domain"/>
    <property type="match status" value="1"/>
</dbReference>
<accession>A0A164BB67</accession>
<dbReference type="EMBL" id="LWCI01000099">
    <property type="protein sequence ID" value="KZS63300.1"/>
    <property type="molecule type" value="Genomic_DNA"/>
</dbReference>
<name>A0A164BB67_9MYCO</name>
<dbReference type="Pfam" id="PF00934">
    <property type="entry name" value="PE"/>
    <property type="match status" value="1"/>
</dbReference>
<evidence type="ECO:0000313" key="2">
    <source>
        <dbReference type="EMBL" id="KZS63300.1"/>
    </source>
</evidence>
<dbReference type="InterPro" id="IPR038332">
    <property type="entry name" value="PPE_sf"/>
</dbReference>
<keyword evidence="3" id="KW-1185">Reference proteome</keyword>
<evidence type="ECO:0000313" key="3">
    <source>
        <dbReference type="Proteomes" id="UP000077342"/>
    </source>
</evidence>
<feature type="domain" description="PE" evidence="1">
    <location>
        <begin position="3"/>
        <end position="50"/>
    </location>
</feature>
<dbReference type="SUPFAM" id="SSF140459">
    <property type="entry name" value="PE/PPE dimer-like"/>
    <property type="match status" value="1"/>
</dbReference>
<dbReference type="AlphaFoldDB" id="A0A164BB67"/>